<dbReference type="GO" id="GO:0015031">
    <property type="term" value="P:protein transport"/>
    <property type="evidence" value="ECO:0007669"/>
    <property type="project" value="UniProtKB-KW"/>
</dbReference>
<dbReference type="NCBIfam" id="TIGR00548">
    <property type="entry name" value="lolB"/>
    <property type="match status" value="1"/>
</dbReference>
<evidence type="ECO:0000256" key="2">
    <source>
        <dbReference type="ARBA" id="ARBA00009696"/>
    </source>
</evidence>
<evidence type="ECO:0000256" key="13">
    <source>
        <dbReference type="HAMAP-Rule" id="MF_00233"/>
    </source>
</evidence>
<evidence type="ECO:0000313" key="15">
    <source>
        <dbReference type="Proteomes" id="UP000000593"/>
    </source>
</evidence>
<dbReference type="KEGG" id="ppr:PBPRA2847"/>
<reference evidence="15" key="1">
    <citation type="journal article" date="2005" name="Science">
        <title>Life at depth: Photobacterium profundum genome sequence and expression analysis.</title>
        <authorList>
            <person name="Vezzi A."/>
            <person name="Campanaro S."/>
            <person name="D'Angelo M."/>
            <person name="Simonato F."/>
            <person name="Vitulo N."/>
            <person name="Lauro F.M."/>
            <person name="Cestaro A."/>
            <person name="Malacrida G."/>
            <person name="Simionati B."/>
            <person name="Cannata N."/>
            <person name="Romualdi C."/>
            <person name="Bartlett D.H."/>
            <person name="Valle G."/>
        </authorList>
    </citation>
    <scope>NUCLEOTIDE SEQUENCE [LARGE SCALE GENOMIC DNA]</scope>
    <source>
        <strain evidence="15">ATCC BAA-1253 / SS9</strain>
    </source>
</reference>
<keyword evidence="10 13" id="KW-0143">Chaperone</keyword>
<keyword evidence="6" id="KW-0732">Signal</keyword>
<comment type="function">
    <text evidence="13">Plays a critical role in the incorporation of lipoproteins in the outer membrane after they are released by the LolA protein.</text>
</comment>
<keyword evidence="9" id="KW-0564">Palmitate</keyword>
<accession>Q6LNB2</accession>
<keyword evidence="5 13" id="KW-0813">Transport</keyword>
<dbReference type="Pfam" id="PF03550">
    <property type="entry name" value="LolB"/>
    <property type="match status" value="1"/>
</dbReference>
<sequence length="223" mass="25487">MFAQKHSSSHCIMSPIFSTLIPAKRSWYFIVFPLFLSLLTGCAQQAPIATTTDWVTHEKALENLSRYDAKGKLGYKAPKLRFGGNMIWQTTPNSDKLLLTNFLGKTLLKLDATPKMTTLVDYDGKQHSGANASELVRELTGINLPIEQMRDWLIGLPTAADTYQLNPQNRVAYLAKQVDGQIWEMDYQEYDYSIYPSLPKRMVLTQDKQQITLIINEWDIHKK</sequence>
<dbReference type="STRING" id="298386.PBPRA2847"/>
<name>Q6LNB2_PHOPR</name>
<dbReference type="HAMAP" id="MF_00233">
    <property type="entry name" value="LolB"/>
    <property type="match status" value="1"/>
</dbReference>
<evidence type="ECO:0000256" key="12">
    <source>
        <dbReference type="ARBA" id="ARBA00023288"/>
    </source>
</evidence>
<dbReference type="GO" id="GO:0044874">
    <property type="term" value="P:lipoprotein localization to outer membrane"/>
    <property type="evidence" value="ECO:0007669"/>
    <property type="project" value="UniProtKB-UniRule"/>
</dbReference>
<dbReference type="InterPro" id="IPR029046">
    <property type="entry name" value="LolA/LolB/LppX"/>
</dbReference>
<evidence type="ECO:0000256" key="5">
    <source>
        <dbReference type="ARBA" id="ARBA00022448"/>
    </source>
</evidence>
<evidence type="ECO:0000256" key="1">
    <source>
        <dbReference type="ARBA" id="ARBA00004459"/>
    </source>
</evidence>
<comment type="subunit">
    <text evidence="3 13">Monomer.</text>
</comment>
<proteinExistence type="inferred from homology"/>
<dbReference type="SUPFAM" id="SSF89392">
    <property type="entry name" value="Prokaryotic lipoproteins and lipoprotein localization factors"/>
    <property type="match status" value="1"/>
</dbReference>
<keyword evidence="8 13" id="KW-0472">Membrane</keyword>
<gene>
    <name evidence="14" type="primary">VV10255</name>
    <name evidence="13" type="synonym">lolB</name>
    <name evidence="14" type="ordered locus">PBPRA2847</name>
</gene>
<keyword evidence="7 13" id="KW-0653">Protein transport</keyword>
<evidence type="ECO:0000256" key="8">
    <source>
        <dbReference type="ARBA" id="ARBA00023136"/>
    </source>
</evidence>
<keyword evidence="11 13" id="KW-0998">Cell outer membrane</keyword>
<evidence type="ECO:0000256" key="6">
    <source>
        <dbReference type="ARBA" id="ARBA00022729"/>
    </source>
</evidence>
<evidence type="ECO:0000313" key="14">
    <source>
        <dbReference type="EMBL" id="CAG21214.1"/>
    </source>
</evidence>
<dbReference type="eggNOG" id="COG3017">
    <property type="taxonomic scope" value="Bacteria"/>
</dbReference>
<dbReference type="CDD" id="cd16326">
    <property type="entry name" value="LolB"/>
    <property type="match status" value="1"/>
</dbReference>
<comment type="subcellular location">
    <subcellularLocation>
        <location evidence="1">Cell outer membrane</location>
        <topology evidence="1">Lipid-anchor</topology>
    </subcellularLocation>
</comment>
<dbReference type="Proteomes" id="UP000000593">
    <property type="component" value="Chromosome 1"/>
</dbReference>
<evidence type="ECO:0000256" key="4">
    <source>
        <dbReference type="ARBA" id="ARBA00016202"/>
    </source>
</evidence>
<dbReference type="InterPro" id="IPR004565">
    <property type="entry name" value="OM_lipoprot_LolB"/>
</dbReference>
<dbReference type="AlphaFoldDB" id="Q6LNB2"/>
<comment type="similarity">
    <text evidence="2 13">Belongs to the LolB family.</text>
</comment>
<keyword evidence="15" id="KW-1185">Reference proteome</keyword>
<organism evidence="14 15">
    <name type="scientific">Photobacterium profundum (strain SS9)</name>
    <dbReference type="NCBI Taxonomy" id="298386"/>
    <lineage>
        <taxon>Bacteria</taxon>
        <taxon>Pseudomonadati</taxon>
        <taxon>Pseudomonadota</taxon>
        <taxon>Gammaproteobacteria</taxon>
        <taxon>Vibrionales</taxon>
        <taxon>Vibrionaceae</taxon>
        <taxon>Photobacterium</taxon>
    </lineage>
</organism>
<evidence type="ECO:0000256" key="9">
    <source>
        <dbReference type="ARBA" id="ARBA00023139"/>
    </source>
</evidence>
<dbReference type="EMBL" id="CR378672">
    <property type="protein sequence ID" value="CAG21214.1"/>
    <property type="molecule type" value="Genomic_DNA"/>
</dbReference>
<dbReference type="HOGENOM" id="CLU_092816_1_0_6"/>
<dbReference type="Gene3D" id="2.50.20.10">
    <property type="entry name" value="Lipoprotein localisation LolA/LolB/LppX"/>
    <property type="match status" value="1"/>
</dbReference>
<keyword evidence="12 14" id="KW-0449">Lipoprotein</keyword>
<dbReference type="GO" id="GO:0009279">
    <property type="term" value="C:cell outer membrane"/>
    <property type="evidence" value="ECO:0007669"/>
    <property type="project" value="UniProtKB-SubCell"/>
</dbReference>
<evidence type="ECO:0000256" key="7">
    <source>
        <dbReference type="ARBA" id="ARBA00022927"/>
    </source>
</evidence>
<evidence type="ECO:0000256" key="10">
    <source>
        <dbReference type="ARBA" id="ARBA00023186"/>
    </source>
</evidence>
<evidence type="ECO:0000256" key="3">
    <source>
        <dbReference type="ARBA" id="ARBA00011245"/>
    </source>
</evidence>
<evidence type="ECO:0000256" key="11">
    <source>
        <dbReference type="ARBA" id="ARBA00023237"/>
    </source>
</evidence>
<protein>
    <recommendedName>
        <fullName evidence="4 13">Outer-membrane lipoprotein LolB</fullName>
    </recommendedName>
</protein>